<feature type="compositionally biased region" description="Basic and acidic residues" evidence="4">
    <location>
        <begin position="61"/>
        <end position="75"/>
    </location>
</feature>
<accession>A0A3S2LZI9</accession>
<dbReference type="AlphaFoldDB" id="A0A3S2LZI9"/>
<proteinExistence type="inferred from homology"/>
<dbReference type="GO" id="GO:0010628">
    <property type="term" value="P:positive regulation of gene expression"/>
    <property type="evidence" value="ECO:0007669"/>
    <property type="project" value="TreeGrafter"/>
</dbReference>
<dbReference type="PANTHER" id="PTHR10078">
    <property type="entry name" value="INTERLEUKIN-1 FAMILY MEMBER"/>
    <property type="match status" value="1"/>
</dbReference>
<dbReference type="GO" id="GO:0019221">
    <property type="term" value="P:cytokine-mediated signaling pathway"/>
    <property type="evidence" value="ECO:0007669"/>
    <property type="project" value="TreeGrafter"/>
</dbReference>
<dbReference type="OrthoDB" id="8535973at2759"/>
<dbReference type="Proteomes" id="UP000283210">
    <property type="component" value="Chromosome 13"/>
</dbReference>
<dbReference type="Gene3D" id="2.80.10.50">
    <property type="match status" value="1"/>
</dbReference>
<dbReference type="InterPro" id="IPR008996">
    <property type="entry name" value="IL1/FGF"/>
</dbReference>
<evidence type="ECO:0008006" key="7">
    <source>
        <dbReference type="Google" id="ProtNLM"/>
    </source>
</evidence>
<dbReference type="Pfam" id="PF00340">
    <property type="entry name" value="IL1"/>
    <property type="match status" value="1"/>
</dbReference>
<dbReference type="CDD" id="cd23298">
    <property type="entry name" value="beta-trefoil_IL18"/>
    <property type="match status" value="1"/>
</dbReference>
<dbReference type="GO" id="GO:0005125">
    <property type="term" value="F:cytokine activity"/>
    <property type="evidence" value="ECO:0007669"/>
    <property type="project" value="InterPro"/>
</dbReference>
<name>A0A3S2LZI9_ORYJA</name>
<gene>
    <name evidence="5" type="ORF">OJAV_G00128160</name>
</gene>
<dbReference type="PANTHER" id="PTHR10078:SF35">
    <property type="entry name" value="INTERLEUKIN-18"/>
    <property type="match status" value="1"/>
</dbReference>
<comment type="similarity">
    <text evidence="2">Belongs to the IL-1 family.</text>
</comment>
<reference evidence="5 6" key="2">
    <citation type="submission" date="2019-01" db="EMBL/GenBank/DDBJ databases">
        <title>A chromosome length genome reference of the Java medaka (oryzias javanicus).</title>
        <authorList>
            <person name="Herpin A."/>
            <person name="Takehana Y."/>
            <person name="Naruse K."/>
            <person name="Ansai S."/>
            <person name="Kawaguchi M."/>
        </authorList>
    </citation>
    <scope>NUCLEOTIDE SEQUENCE [LARGE SCALE GENOMIC DNA]</scope>
    <source>
        <strain evidence="5">RS831</strain>
        <tissue evidence="5">Whole body</tissue>
    </source>
</reference>
<evidence type="ECO:0000256" key="2">
    <source>
        <dbReference type="ARBA" id="ARBA00010448"/>
    </source>
</evidence>
<dbReference type="GO" id="GO:0071222">
    <property type="term" value="P:cellular response to lipopolysaccharide"/>
    <property type="evidence" value="ECO:0007669"/>
    <property type="project" value="TreeGrafter"/>
</dbReference>
<dbReference type="GO" id="GO:0006955">
    <property type="term" value="P:immune response"/>
    <property type="evidence" value="ECO:0007669"/>
    <property type="project" value="InterPro"/>
</dbReference>
<dbReference type="EMBL" id="CM012449">
    <property type="protein sequence ID" value="RVE64676.1"/>
    <property type="molecule type" value="Genomic_DNA"/>
</dbReference>
<keyword evidence="3" id="KW-0964">Secreted</keyword>
<dbReference type="GO" id="GO:0006954">
    <property type="term" value="P:inflammatory response"/>
    <property type="evidence" value="ECO:0007669"/>
    <property type="project" value="InterPro"/>
</dbReference>
<sequence length="282" mass="32883">MFSCSWSFLAQNGISSTSLWTGQQKDFFFSFKRACATLPSFFEDPGVCVVVVSSAACSSPTEHRDHRARKPREQTLRSSIPNREASEPQPQRWKRAWLTLFELLRIPSYLKAPSDMEEDSFRISNCNLSNCWIQSKEQKFLILRDSGSLDVQDLNLEERQQSDCRFNIQYYLNTNRETTRKRPVILYALKNDQKVAVCCHDQQKICSQAMDLPKNIDEANHKALFYRTKVSTNLYMFESSVYRSWFLAFEPLEKDSCLYKLVLRHKLQDEPDEPCQVIVSPM</sequence>
<organism evidence="5 6">
    <name type="scientific">Oryzias javanicus</name>
    <name type="common">Javanese ricefish</name>
    <name type="synonym">Aplocheilus javanicus</name>
    <dbReference type="NCBI Taxonomy" id="123683"/>
    <lineage>
        <taxon>Eukaryota</taxon>
        <taxon>Metazoa</taxon>
        <taxon>Chordata</taxon>
        <taxon>Craniata</taxon>
        <taxon>Vertebrata</taxon>
        <taxon>Euteleostomi</taxon>
        <taxon>Actinopterygii</taxon>
        <taxon>Neopterygii</taxon>
        <taxon>Teleostei</taxon>
        <taxon>Neoteleostei</taxon>
        <taxon>Acanthomorphata</taxon>
        <taxon>Ovalentaria</taxon>
        <taxon>Atherinomorphae</taxon>
        <taxon>Beloniformes</taxon>
        <taxon>Adrianichthyidae</taxon>
        <taxon>Oryziinae</taxon>
        <taxon>Oryzias</taxon>
    </lineage>
</organism>
<dbReference type="GO" id="GO:0005615">
    <property type="term" value="C:extracellular space"/>
    <property type="evidence" value="ECO:0007669"/>
    <property type="project" value="InterPro"/>
</dbReference>
<evidence type="ECO:0000256" key="4">
    <source>
        <dbReference type="SAM" id="MobiDB-lite"/>
    </source>
</evidence>
<reference evidence="5 6" key="1">
    <citation type="submission" date="2018-11" db="EMBL/GenBank/DDBJ databases">
        <authorList>
            <person name="Lopez-Roques C."/>
            <person name="Donnadieu C."/>
            <person name="Bouchez O."/>
            <person name="Klopp C."/>
            <person name="Cabau C."/>
            <person name="Zahm M."/>
        </authorList>
    </citation>
    <scope>NUCLEOTIDE SEQUENCE [LARGE SCALE GENOMIC DNA]</scope>
    <source>
        <strain evidence="5">RS831</strain>
        <tissue evidence="5">Whole body</tissue>
    </source>
</reference>
<protein>
    <recommendedName>
        <fullName evidence="7">Interleukin-1</fullName>
    </recommendedName>
</protein>
<comment type="subcellular location">
    <subcellularLocation>
        <location evidence="1">Secreted</location>
    </subcellularLocation>
</comment>
<feature type="region of interest" description="Disordered" evidence="4">
    <location>
        <begin position="61"/>
        <end position="88"/>
    </location>
</feature>
<evidence type="ECO:0000256" key="1">
    <source>
        <dbReference type="ARBA" id="ARBA00004613"/>
    </source>
</evidence>
<dbReference type="SUPFAM" id="SSF50353">
    <property type="entry name" value="Cytokine"/>
    <property type="match status" value="1"/>
</dbReference>
<evidence type="ECO:0000313" key="5">
    <source>
        <dbReference type="EMBL" id="RVE64676.1"/>
    </source>
</evidence>
<dbReference type="InterPro" id="IPR000975">
    <property type="entry name" value="IL-1_fam"/>
</dbReference>
<keyword evidence="6" id="KW-1185">Reference proteome</keyword>
<evidence type="ECO:0000313" key="6">
    <source>
        <dbReference type="Proteomes" id="UP000283210"/>
    </source>
</evidence>
<evidence type="ECO:0000256" key="3">
    <source>
        <dbReference type="ARBA" id="ARBA00022525"/>
    </source>
</evidence>